<dbReference type="Pfam" id="PF05577">
    <property type="entry name" value="Peptidase_S28"/>
    <property type="match status" value="1"/>
</dbReference>
<feature type="chain" id="PRO_5035156138" description="Prolyl aminopeptidase" evidence="6">
    <location>
        <begin position="22"/>
        <end position="710"/>
    </location>
</feature>
<feature type="signal peptide" evidence="6">
    <location>
        <begin position="1"/>
        <end position="21"/>
    </location>
</feature>
<dbReference type="PANTHER" id="PTHR11010:SF38">
    <property type="entry name" value="LYSOSOMAL PRO-X CARBOXYPEPTIDASE"/>
    <property type="match status" value="1"/>
</dbReference>
<dbReference type="GO" id="GO:0008239">
    <property type="term" value="F:dipeptidyl-peptidase activity"/>
    <property type="evidence" value="ECO:0007669"/>
    <property type="project" value="TreeGrafter"/>
</dbReference>
<evidence type="ECO:0000313" key="7">
    <source>
        <dbReference type="EMBL" id="CAH0370292.1"/>
    </source>
</evidence>
<dbReference type="Gene3D" id="3.40.50.1820">
    <property type="entry name" value="alpha/beta hydrolase"/>
    <property type="match status" value="1"/>
</dbReference>
<evidence type="ECO:0000313" key="8">
    <source>
        <dbReference type="Proteomes" id="UP000789595"/>
    </source>
</evidence>
<dbReference type="InterPro" id="IPR042269">
    <property type="entry name" value="Ser_carbopepase_S28_SKS"/>
</dbReference>
<keyword evidence="3 6" id="KW-0732">Signal</keyword>
<reference evidence="7" key="1">
    <citation type="submission" date="2021-11" db="EMBL/GenBank/DDBJ databases">
        <authorList>
            <consortium name="Genoscope - CEA"/>
            <person name="William W."/>
        </authorList>
    </citation>
    <scope>NUCLEOTIDE SEQUENCE</scope>
</reference>
<comment type="caution">
    <text evidence="7">The sequence shown here is derived from an EMBL/GenBank/DDBJ whole genome shotgun (WGS) entry which is preliminary data.</text>
</comment>
<keyword evidence="8" id="KW-1185">Reference proteome</keyword>
<dbReference type="SUPFAM" id="SSF53474">
    <property type="entry name" value="alpha/beta-Hydrolases"/>
    <property type="match status" value="1"/>
</dbReference>
<comment type="similarity">
    <text evidence="1">Belongs to the peptidase S28 family.</text>
</comment>
<dbReference type="GO" id="GO:0070008">
    <property type="term" value="F:serine-type exopeptidase activity"/>
    <property type="evidence" value="ECO:0007669"/>
    <property type="project" value="InterPro"/>
</dbReference>
<evidence type="ECO:0008006" key="9">
    <source>
        <dbReference type="Google" id="ProtNLM"/>
    </source>
</evidence>
<evidence type="ECO:0000256" key="2">
    <source>
        <dbReference type="ARBA" id="ARBA00022670"/>
    </source>
</evidence>
<evidence type="ECO:0000256" key="3">
    <source>
        <dbReference type="ARBA" id="ARBA00022729"/>
    </source>
</evidence>
<dbReference type="EMBL" id="CAKKNE010000003">
    <property type="protein sequence ID" value="CAH0370292.1"/>
    <property type="molecule type" value="Genomic_DNA"/>
</dbReference>
<evidence type="ECO:0000256" key="6">
    <source>
        <dbReference type="SAM" id="SignalP"/>
    </source>
</evidence>
<dbReference type="OrthoDB" id="2130629at2759"/>
<dbReference type="AlphaFoldDB" id="A0A8J2SMU3"/>
<dbReference type="Proteomes" id="UP000789595">
    <property type="component" value="Unassembled WGS sequence"/>
</dbReference>
<dbReference type="PANTHER" id="PTHR11010">
    <property type="entry name" value="PROTEASE S28 PRO-X CARBOXYPEPTIDASE-RELATED"/>
    <property type="match status" value="1"/>
</dbReference>
<proteinExistence type="inferred from homology"/>
<dbReference type="InterPro" id="IPR008758">
    <property type="entry name" value="Peptidase_S28"/>
</dbReference>
<dbReference type="GO" id="GO:0006508">
    <property type="term" value="P:proteolysis"/>
    <property type="evidence" value="ECO:0007669"/>
    <property type="project" value="UniProtKB-KW"/>
</dbReference>
<keyword evidence="5" id="KW-0325">Glycoprotein</keyword>
<keyword evidence="4" id="KW-0378">Hydrolase</keyword>
<evidence type="ECO:0000256" key="1">
    <source>
        <dbReference type="ARBA" id="ARBA00011079"/>
    </source>
</evidence>
<sequence>MRPHMLRRAWLLSVCSTAVSGYETKWFTQSLTHVPSDSRTFAQRYLVETHGNNAVLFYAGNEGPITDFWASAGFLHYLGARWGAVVLFAEARYYGESVPAHDVKWLKTELILADYANLVTQIVPPGSPVVVFGGSYGGTLATFLRLTYPDVFVGALAASAPIGYYDRDGWAARNITQNTWADRVAHSYASYPGCLDAIAATNTALRRAPFLKKRLRLCDGSALGADHATLFQYALEGLPQQDYAPLWPIRAACGTLMNATDRVAAAAAIVMAALGNGTCVEVPAEGPGGVPGDGPGAGSWGFQSCTETLHQFSSATPVRRYTFNLTAQTELCRRLYGVAPDPTYLTRRYGGYAIPSKVTNVFFSAGGLDPWTGGTFTESEPHGDSVEICFMPSGAHHADLRAPRDDDPSDIVACRAREEKAIAGWIAAHVTPSRRVLRGRRNATDRILDACPVDAFRRAAMHISQLLPGSLDKLGGFDEIVRVYEERYDAVAKDTSKTCDPAWPLSTRSKGLLVNLGEGTTGTRFLECVMERSSTLRGGHNIHTDQLATPAAALALTDAYDYLSDSPLPYEVVPLLLSHPGKLTAGIILTLRDPLDWVRSRVEHHGTKKCCKCCSVSAPPCGAKEWINASRPDYLTYYGKLSFVYKAWVACLATSPSLGFDTSNLYAFNMFARKPRDFQEGLFSALKRFVGSAAIKKRAYNRAWKKCATH</sequence>
<accession>A0A8J2SMU3</accession>
<keyword evidence="2" id="KW-0645">Protease</keyword>
<organism evidence="7 8">
    <name type="scientific">Pelagomonas calceolata</name>
    <dbReference type="NCBI Taxonomy" id="35677"/>
    <lineage>
        <taxon>Eukaryota</taxon>
        <taxon>Sar</taxon>
        <taxon>Stramenopiles</taxon>
        <taxon>Ochrophyta</taxon>
        <taxon>Pelagophyceae</taxon>
        <taxon>Pelagomonadales</taxon>
        <taxon>Pelagomonadaceae</taxon>
        <taxon>Pelagomonas</taxon>
    </lineage>
</organism>
<name>A0A8J2SMU3_9STRA</name>
<evidence type="ECO:0000256" key="4">
    <source>
        <dbReference type="ARBA" id="ARBA00022801"/>
    </source>
</evidence>
<gene>
    <name evidence="7" type="ORF">PECAL_3P01690</name>
</gene>
<dbReference type="Gene3D" id="1.20.120.980">
    <property type="entry name" value="Serine carboxypeptidase S28, SKS domain"/>
    <property type="match status" value="1"/>
</dbReference>
<evidence type="ECO:0000256" key="5">
    <source>
        <dbReference type="ARBA" id="ARBA00023180"/>
    </source>
</evidence>
<protein>
    <recommendedName>
        <fullName evidence="9">Prolyl aminopeptidase</fullName>
    </recommendedName>
</protein>
<dbReference type="InterPro" id="IPR029058">
    <property type="entry name" value="AB_hydrolase_fold"/>
</dbReference>